<reference evidence="3 4" key="1">
    <citation type="submission" date="2018-06" db="EMBL/GenBank/DDBJ databases">
        <authorList>
            <consortium name="Pathogen Informatics"/>
            <person name="Doyle S."/>
        </authorList>
    </citation>
    <scope>NUCLEOTIDE SEQUENCE [LARGE SCALE GENOMIC DNA]</scope>
    <source>
        <strain evidence="3 4">NCTC11661</strain>
    </source>
</reference>
<evidence type="ECO:0000313" key="3">
    <source>
        <dbReference type="EMBL" id="SSZ46930.1"/>
    </source>
</evidence>
<protein>
    <recommendedName>
        <fullName evidence="2">DUF6973 domain-containing protein</fullName>
    </recommendedName>
</protein>
<organism evidence="3 4">
    <name type="scientific">Bergeyella zoohelcum</name>
    <dbReference type="NCBI Taxonomy" id="1015"/>
    <lineage>
        <taxon>Bacteria</taxon>
        <taxon>Pseudomonadati</taxon>
        <taxon>Bacteroidota</taxon>
        <taxon>Flavobacteriia</taxon>
        <taxon>Flavobacteriales</taxon>
        <taxon>Weeksellaceae</taxon>
        <taxon>Bergeyella</taxon>
    </lineage>
</organism>
<gene>
    <name evidence="3" type="ORF">NCTC11661_00592</name>
</gene>
<evidence type="ECO:0000259" key="2">
    <source>
        <dbReference type="Pfam" id="PF22322"/>
    </source>
</evidence>
<feature type="domain" description="DUF6973" evidence="2">
    <location>
        <begin position="25"/>
        <end position="150"/>
    </location>
</feature>
<evidence type="ECO:0000313" key="4">
    <source>
        <dbReference type="Proteomes" id="UP000255515"/>
    </source>
</evidence>
<feature type="transmembrane region" description="Helical" evidence="1">
    <location>
        <begin position="27"/>
        <end position="44"/>
    </location>
</feature>
<proteinExistence type="predicted"/>
<dbReference type="RefSeq" id="WP_002686649.1">
    <property type="nucleotide sequence ID" value="NZ_UFTJ01000001.1"/>
</dbReference>
<dbReference type="Proteomes" id="UP000255515">
    <property type="component" value="Unassembled WGS sequence"/>
</dbReference>
<sequence length="170" mass="19903">MQSLKDIFQALFSLHPKQLFQLVRLGIQHPLLCILTWYATFIAYRKASKIYPKKHSKNGKENAFRHALWTSMIANFCTKITSPQKAMDFSKKATDLHEDLFPNTPLQRAMDLHNNQIGLMVFQRILKGVHRQFIEKQFLIDELQKMLPNAQLVRSLDEIKGDEMIYIEKS</sequence>
<name>A0A376C114_9FLAO</name>
<dbReference type="EMBL" id="UFTJ01000001">
    <property type="protein sequence ID" value="SSZ46930.1"/>
    <property type="molecule type" value="Genomic_DNA"/>
</dbReference>
<keyword evidence="1" id="KW-1133">Transmembrane helix</keyword>
<accession>A0A376C114</accession>
<dbReference type="InterPro" id="IPR054246">
    <property type="entry name" value="DUF6973"/>
</dbReference>
<dbReference type="AlphaFoldDB" id="A0A376C114"/>
<dbReference type="Pfam" id="PF22322">
    <property type="entry name" value="DUF6973"/>
    <property type="match status" value="1"/>
</dbReference>
<keyword evidence="1" id="KW-0812">Transmembrane</keyword>
<keyword evidence="1" id="KW-0472">Membrane</keyword>
<evidence type="ECO:0000256" key="1">
    <source>
        <dbReference type="SAM" id="Phobius"/>
    </source>
</evidence>